<evidence type="ECO:0000313" key="1">
    <source>
        <dbReference type="EMBL" id="WWD80737.1"/>
    </source>
</evidence>
<dbReference type="AlphaFoldDB" id="A0A5C7FN64"/>
<dbReference type="Proteomes" id="UP000321816">
    <property type="component" value="Chromosome"/>
</dbReference>
<evidence type="ECO:0000313" key="2">
    <source>
        <dbReference type="Proteomes" id="UP000321816"/>
    </source>
</evidence>
<dbReference type="KEGG" id="ahal:FTX54_004040"/>
<gene>
    <name evidence="1" type="ORF">FTX54_004040</name>
</gene>
<reference evidence="1 2" key="1">
    <citation type="submission" date="2024-01" db="EMBL/GenBank/DDBJ databases">
        <title>Complete Genome Sequence of Alkalicoccus halolimnae BZ-SZ-XJ29T, a Moderately Halophilic Bacterium Isolated from a Salt Lake.</title>
        <authorList>
            <person name="Zhao B."/>
        </authorList>
    </citation>
    <scope>NUCLEOTIDE SEQUENCE [LARGE SCALE GENOMIC DNA]</scope>
    <source>
        <strain evidence="1 2">BZ-SZ-XJ29</strain>
    </source>
</reference>
<dbReference type="EMBL" id="CP144914">
    <property type="protein sequence ID" value="WWD80737.1"/>
    <property type="molecule type" value="Genomic_DNA"/>
</dbReference>
<dbReference type="RefSeq" id="WP_147803340.1">
    <property type="nucleotide sequence ID" value="NZ_CP144914.1"/>
</dbReference>
<proteinExistence type="predicted"/>
<sequence length="96" mass="11468">MKVLSKEEKRDIQDYFQLDERIKEKKQHMKLVRRNSYNQSLCTRIEPTDLALSPVAFRVESQVTDLVTSLDDMKITLQMLQKKQRYLEDYMSSLPL</sequence>
<keyword evidence="2" id="KW-1185">Reference proteome</keyword>
<name>A0A5C7FN64_9BACI</name>
<organism evidence="1 2">
    <name type="scientific">Alkalicoccus halolimnae</name>
    <dbReference type="NCBI Taxonomy" id="1667239"/>
    <lineage>
        <taxon>Bacteria</taxon>
        <taxon>Bacillati</taxon>
        <taxon>Bacillota</taxon>
        <taxon>Bacilli</taxon>
        <taxon>Bacillales</taxon>
        <taxon>Bacillaceae</taxon>
        <taxon>Alkalicoccus</taxon>
    </lineage>
</organism>
<accession>A0A5C7FN64</accession>
<protein>
    <submittedName>
        <fullName evidence="1">Uncharacterized protein</fullName>
    </submittedName>
</protein>
<dbReference type="OrthoDB" id="2970634at2"/>